<dbReference type="Proteomes" id="UP001280121">
    <property type="component" value="Unassembled WGS sequence"/>
</dbReference>
<reference evidence="1" key="1">
    <citation type="journal article" date="2023" name="Plant J.">
        <title>Genome sequences and population genomics provide insights into the demographic history, inbreeding, and mutation load of two 'living fossil' tree species of Dipteronia.</title>
        <authorList>
            <person name="Feng Y."/>
            <person name="Comes H.P."/>
            <person name="Chen J."/>
            <person name="Zhu S."/>
            <person name="Lu R."/>
            <person name="Zhang X."/>
            <person name="Li P."/>
            <person name="Qiu J."/>
            <person name="Olsen K.M."/>
            <person name="Qiu Y."/>
        </authorList>
    </citation>
    <scope>NUCLEOTIDE SEQUENCE</scope>
    <source>
        <strain evidence="1">KIB01</strain>
    </source>
</reference>
<keyword evidence="2" id="KW-1185">Reference proteome</keyword>
<dbReference type="AlphaFoldDB" id="A0AAD9WTW3"/>
<evidence type="ECO:0000313" key="2">
    <source>
        <dbReference type="Proteomes" id="UP001280121"/>
    </source>
</evidence>
<dbReference type="EMBL" id="JANJYI010000007">
    <property type="protein sequence ID" value="KAK2642272.1"/>
    <property type="molecule type" value="Genomic_DNA"/>
</dbReference>
<name>A0AAD9WTW3_9ROSI</name>
<gene>
    <name evidence="1" type="ORF">Ddye_024035</name>
</gene>
<evidence type="ECO:0000313" key="1">
    <source>
        <dbReference type="EMBL" id="KAK2642272.1"/>
    </source>
</evidence>
<comment type="caution">
    <text evidence="1">The sequence shown here is derived from an EMBL/GenBank/DDBJ whole genome shotgun (WGS) entry which is preliminary data.</text>
</comment>
<sequence>MWECSVMTVRSRHCSSNQAAYHLDVSRASSNNNGIRTSNGLSHGNLKDDIRKVISHQGEKKGYCYYAIQWIRG</sequence>
<organism evidence="1 2">
    <name type="scientific">Dipteronia dyeriana</name>
    <dbReference type="NCBI Taxonomy" id="168575"/>
    <lineage>
        <taxon>Eukaryota</taxon>
        <taxon>Viridiplantae</taxon>
        <taxon>Streptophyta</taxon>
        <taxon>Embryophyta</taxon>
        <taxon>Tracheophyta</taxon>
        <taxon>Spermatophyta</taxon>
        <taxon>Magnoliopsida</taxon>
        <taxon>eudicotyledons</taxon>
        <taxon>Gunneridae</taxon>
        <taxon>Pentapetalae</taxon>
        <taxon>rosids</taxon>
        <taxon>malvids</taxon>
        <taxon>Sapindales</taxon>
        <taxon>Sapindaceae</taxon>
        <taxon>Hippocastanoideae</taxon>
        <taxon>Acereae</taxon>
        <taxon>Dipteronia</taxon>
    </lineage>
</organism>
<proteinExistence type="predicted"/>
<accession>A0AAD9WTW3</accession>
<protein>
    <submittedName>
        <fullName evidence="1">Uncharacterized protein</fullName>
    </submittedName>
</protein>